<name>A0ABX3L1A2_9PAST</name>
<dbReference type="InterPro" id="IPR036866">
    <property type="entry name" value="RibonucZ/Hydroxyglut_hydro"/>
</dbReference>
<evidence type="ECO:0000313" key="3">
    <source>
        <dbReference type="Proteomes" id="UP000188820"/>
    </source>
</evidence>
<dbReference type="Gene3D" id="3.60.15.10">
    <property type="entry name" value="Ribonuclease Z/Hydroxyacylglutathione hydrolase-like"/>
    <property type="match status" value="1"/>
</dbReference>
<feature type="domain" description="Metallo-beta-lactamase" evidence="1">
    <location>
        <begin position="122"/>
        <end position="312"/>
    </location>
</feature>
<keyword evidence="3" id="KW-1185">Reference proteome</keyword>
<dbReference type="SUPFAM" id="SSF56281">
    <property type="entry name" value="Metallo-hydrolase/oxidoreductase"/>
    <property type="match status" value="1"/>
</dbReference>
<dbReference type="InterPro" id="IPR001279">
    <property type="entry name" value="Metallo-B-lactamas"/>
</dbReference>
<reference evidence="2 3" key="1">
    <citation type="submission" date="2016-10" db="EMBL/GenBank/DDBJ databases">
        <title>Rodentibacter gen. nov. and new species.</title>
        <authorList>
            <person name="Christensen H."/>
        </authorList>
    </citation>
    <scope>NUCLEOTIDE SEQUENCE [LARGE SCALE GENOMIC DNA]</scope>
    <source>
        <strain evidence="2 3">1998236014</strain>
    </source>
</reference>
<dbReference type="PANTHER" id="PTHR15032">
    <property type="entry name" value="N-ACYL-PHOSPHATIDYLETHANOLAMINE-HYDROLYZING PHOSPHOLIPASE D"/>
    <property type="match status" value="1"/>
</dbReference>
<sequence>MHKIFIPLFVLTCLIALICYVFMQTKAFGQLPRAERLIRVKQSPNYKNDQFVNLSPTKIRTGNKSEWQIFYDFLFEKIDNIRPNHPLPSIKTNLNKISSDRNFFVWFGHSSYLLQIDGATFLVDPVLVGGSPLPFINKMFDGSNIYSPEEMPEIDYLIITHDHWDHLDYKAVTRLQPKVKKVITALGVGAHLEYWGYPTNKIIELDWEQQQEFDDVIITALPARHFSGRTLTRNQTLWASFMLETSNETVYIGGDSGYDPVYQSIGKQFPNISLAMMENGQYDNNWANIHIQPHELVRAIKELNPKKVISVHNAKFALARHSWKAPLEQLSQAAERENIPLFTPMIGEVFYFSENNQQFGKWWDKVD</sequence>
<dbReference type="InterPro" id="IPR024884">
    <property type="entry name" value="NAPE-PLD"/>
</dbReference>
<protein>
    <submittedName>
        <fullName evidence="2">MBL fold metallo-hydrolase</fullName>
    </submittedName>
</protein>
<comment type="caution">
    <text evidence="2">The sequence shown here is derived from an EMBL/GenBank/DDBJ whole genome shotgun (WGS) entry which is preliminary data.</text>
</comment>
<accession>A0ABX3L1A2</accession>
<dbReference type="EMBL" id="MLAA01000004">
    <property type="protein sequence ID" value="OOF71211.1"/>
    <property type="molecule type" value="Genomic_DNA"/>
</dbReference>
<organism evidence="2 3">
    <name type="scientific">Rodentibacter caecimuris</name>
    <dbReference type="NCBI Taxonomy" id="1796644"/>
    <lineage>
        <taxon>Bacteria</taxon>
        <taxon>Pseudomonadati</taxon>
        <taxon>Pseudomonadota</taxon>
        <taxon>Gammaproteobacteria</taxon>
        <taxon>Pasteurellales</taxon>
        <taxon>Pasteurellaceae</taxon>
        <taxon>Rodentibacter</taxon>
    </lineage>
</organism>
<gene>
    <name evidence="2" type="ORF">BKG89_01370</name>
</gene>
<dbReference type="Pfam" id="PF12706">
    <property type="entry name" value="Lactamase_B_2"/>
    <property type="match status" value="1"/>
</dbReference>
<dbReference type="PANTHER" id="PTHR15032:SF4">
    <property type="entry name" value="N-ACYL-PHOSPHATIDYLETHANOLAMINE-HYDROLYZING PHOSPHOLIPASE D"/>
    <property type="match status" value="1"/>
</dbReference>
<evidence type="ECO:0000313" key="2">
    <source>
        <dbReference type="EMBL" id="OOF71211.1"/>
    </source>
</evidence>
<dbReference type="PIRSF" id="PIRSF038896">
    <property type="entry name" value="NAPE-PLD"/>
    <property type="match status" value="1"/>
</dbReference>
<proteinExistence type="predicted"/>
<dbReference type="Proteomes" id="UP000188820">
    <property type="component" value="Unassembled WGS sequence"/>
</dbReference>
<evidence type="ECO:0000259" key="1">
    <source>
        <dbReference type="Pfam" id="PF12706"/>
    </source>
</evidence>